<dbReference type="Proteomes" id="UP000676194">
    <property type="component" value="Chromosome"/>
</dbReference>
<keyword evidence="9" id="KW-1185">Reference proteome</keyword>
<proteinExistence type="inferred from homology"/>
<dbReference type="EMBL" id="CP074694">
    <property type="protein sequence ID" value="QVL33449.1"/>
    <property type="molecule type" value="Genomic_DNA"/>
</dbReference>
<evidence type="ECO:0000256" key="3">
    <source>
        <dbReference type="PIRSR" id="PIRSR640042-1"/>
    </source>
</evidence>
<dbReference type="Gene3D" id="1.20.1430.10">
    <property type="entry name" value="Families 57/38 glycoside transferase, middle domain"/>
    <property type="match status" value="1"/>
</dbReference>
<evidence type="ECO:0000256" key="1">
    <source>
        <dbReference type="ARBA" id="ARBA00006821"/>
    </source>
</evidence>
<name>A0A8E6B8J8_9BACT</name>
<dbReference type="GO" id="GO:0003844">
    <property type="term" value="F:1,4-alpha-glucan branching enzyme activity"/>
    <property type="evidence" value="ECO:0007669"/>
    <property type="project" value="InterPro"/>
</dbReference>
<keyword evidence="2 4" id="KW-0119">Carbohydrate metabolism</keyword>
<evidence type="ECO:0000259" key="6">
    <source>
        <dbReference type="Pfam" id="PF03065"/>
    </source>
</evidence>
<feature type="coiled-coil region" evidence="5">
    <location>
        <begin position="485"/>
        <end position="515"/>
    </location>
</feature>
<dbReference type="SUPFAM" id="SSF88688">
    <property type="entry name" value="Families 57/38 glycoside transferase middle domain"/>
    <property type="match status" value="1"/>
</dbReference>
<evidence type="ECO:0000313" key="8">
    <source>
        <dbReference type="EMBL" id="QVL33449.1"/>
    </source>
</evidence>
<evidence type="ECO:0000256" key="5">
    <source>
        <dbReference type="SAM" id="Coils"/>
    </source>
</evidence>
<dbReference type="CDD" id="cd10792">
    <property type="entry name" value="GH57N_AmyC_like"/>
    <property type="match status" value="1"/>
</dbReference>
<dbReference type="GO" id="GO:0030979">
    <property type="term" value="P:alpha-glucan biosynthetic process"/>
    <property type="evidence" value="ECO:0007669"/>
    <property type="project" value="InterPro"/>
</dbReference>
<evidence type="ECO:0000256" key="4">
    <source>
        <dbReference type="RuleBase" id="RU361196"/>
    </source>
</evidence>
<sequence length="533" mass="62594">MMPLMPKGYLCLVLHAHLPYVRHPEHGDVLEEDWLFEAITETYLPLLNRFQGWCQDKLAWRLTMSITPTLSAMLEDKMLKERYLRYLDNLIELADKEQGRVQWDSKLRIVVEMYLQRLYQCRETYVKIWDCDLLKGFRYFFEAGHLELITCAATHPFLPLVQNPVAVGVQVELGCREFEKQFGRRPQGIWLPECGYYPGLEEVLSRAGLRYFFVDTHGITNAEPRPRYGVYAPVVLPNLEIVAVGRDSETARQVWSPVEGYPADAWYRDFYHDIGFQLDFDYLKPHLHSLGVRHFTGLKYQRITGRTENKEVYEPDRASERASVHADHFLCSRLKQIQWLTEAMPERPPLVTAPFDAELFGHWWFEGPEWLDKLVRLTALESEEIQLIAVPDYLEKFPIVQICTPAFSSWGEGGYCEVWLNQANDWIYPNLHRIVDRLQDLANQLEIPDRILERAMNQAVREILLAQSSDWAFIMKMGTMFDYAVQRTHTHLENADDLLQQVERQRIDLEKLEILESRNPIFAEVNYRSFRSN</sequence>
<dbReference type="InterPro" id="IPR040042">
    <property type="entry name" value="Branching_enz_MT3115-like"/>
</dbReference>
<gene>
    <name evidence="8" type="ORF">KIH39_05925</name>
</gene>
<protein>
    <submittedName>
        <fullName evidence="8">DUF1957 domain-containing protein</fullName>
    </submittedName>
</protein>
<dbReference type="InterPro" id="IPR004300">
    <property type="entry name" value="Glyco_hydro_57_N"/>
</dbReference>
<dbReference type="InterPro" id="IPR037090">
    <property type="entry name" value="57_glycoside_trans_central"/>
</dbReference>
<dbReference type="Pfam" id="PF09210">
    <property type="entry name" value="BE_C"/>
    <property type="match status" value="1"/>
</dbReference>
<feature type="domain" description="Glycoside hydrolase family 57 N-terminal" evidence="6">
    <location>
        <begin position="12"/>
        <end position="399"/>
    </location>
</feature>
<dbReference type="PANTHER" id="PTHR41695:SF1">
    <property type="entry name" value="1,4-ALPHA-GLUCAN BRANCHING ENZYME TK1436"/>
    <property type="match status" value="1"/>
</dbReference>
<dbReference type="Gene3D" id="3.20.110.10">
    <property type="entry name" value="Glycoside hydrolase 38, N terminal domain"/>
    <property type="match status" value="1"/>
</dbReference>
<feature type="active site" description="Nucleophile" evidence="3">
    <location>
        <position position="193"/>
    </location>
</feature>
<dbReference type="AlphaFoldDB" id="A0A8E6B8J8"/>
<evidence type="ECO:0000259" key="7">
    <source>
        <dbReference type="Pfam" id="PF09210"/>
    </source>
</evidence>
<dbReference type="SUPFAM" id="SSF88713">
    <property type="entry name" value="Glycoside hydrolase/deacetylase"/>
    <property type="match status" value="1"/>
</dbReference>
<feature type="active site" description="Proton donor" evidence="3">
    <location>
        <position position="356"/>
    </location>
</feature>
<comment type="similarity">
    <text evidence="1 4">Belongs to the glycosyl hydrolase 57 family.</text>
</comment>
<dbReference type="PANTHER" id="PTHR41695">
    <property type="entry name" value="1,4-ALPHA-GLUCAN BRANCHING ENZYME RV3031-RELATED"/>
    <property type="match status" value="1"/>
</dbReference>
<evidence type="ECO:0000313" key="9">
    <source>
        <dbReference type="Proteomes" id="UP000676194"/>
    </source>
</evidence>
<evidence type="ECO:0000256" key="2">
    <source>
        <dbReference type="ARBA" id="ARBA00023277"/>
    </source>
</evidence>
<organism evidence="8 9">
    <name type="scientific">Telmatocola sphagniphila</name>
    <dbReference type="NCBI Taxonomy" id="1123043"/>
    <lineage>
        <taxon>Bacteria</taxon>
        <taxon>Pseudomonadati</taxon>
        <taxon>Planctomycetota</taxon>
        <taxon>Planctomycetia</taxon>
        <taxon>Gemmatales</taxon>
        <taxon>Gemmataceae</taxon>
    </lineage>
</organism>
<dbReference type="InterPro" id="IPR028995">
    <property type="entry name" value="Glyco_hydro_57/38_cen_sf"/>
</dbReference>
<dbReference type="GO" id="GO:0005576">
    <property type="term" value="C:extracellular region"/>
    <property type="evidence" value="ECO:0007669"/>
    <property type="project" value="TreeGrafter"/>
</dbReference>
<dbReference type="Pfam" id="PF03065">
    <property type="entry name" value="Glyco_hydro_57"/>
    <property type="match status" value="1"/>
</dbReference>
<accession>A0A8E6B8J8</accession>
<feature type="domain" description="1,4-alpha-glucan branching enzyme C-terminal" evidence="7">
    <location>
        <begin position="431"/>
        <end position="530"/>
    </location>
</feature>
<reference evidence="8" key="1">
    <citation type="submission" date="2021-05" db="EMBL/GenBank/DDBJ databases">
        <title>Complete genome sequence of the cellulolytic planctomycete Telmatocola sphagniphila SP2T and characterization of the first cellulase from planctomycetes.</title>
        <authorList>
            <person name="Rakitin A.L."/>
            <person name="Beletsky A.V."/>
            <person name="Naumoff D.G."/>
            <person name="Kulichevskaya I.S."/>
            <person name="Mardanov A.V."/>
            <person name="Ravin N.V."/>
            <person name="Dedysh S.N."/>
        </authorList>
    </citation>
    <scope>NUCLEOTIDE SEQUENCE</scope>
    <source>
        <strain evidence="8">SP2T</strain>
    </source>
</reference>
<keyword evidence="5" id="KW-0175">Coiled coil</keyword>
<dbReference type="InterPro" id="IPR027291">
    <property type="entry name" value="Glyco_hydro_38_N_sf"/>
</dbReference>
<dbReference type="InterPro" id="IPR011330">
    <property type="entry name" value="Glyco_hydro/deAcase_b/a-brl"/>
</dbReference>
<dbReference type="KEGG" id="tsph:KIH39_05925"/>
<dbReference type="InterPro" id="IPR015293">
    <property type="entry name" value="BE_C"/>
</dbReference>
<dbReference type="RefSeq" id="WP_213498338.1">
    <property type="nucleotide sequence ID" value="NZ_CP074694.1"/>
</dbReference>